<feature type="region of interest" description="Disordered" evidence="1">
    <location>
        <begin position="15"/>
        <end position="34"/>
    </location>
</feature>
<keyword evidence="3" id="KW-1185">Reference proteome</keyword>
<evidence type="ECO:0000313" key="3">
    <source>
        <dbReference type="Proteomes" id="UP001500212"/>
    </source>
</evidence>
<evidence type="ECO:0000313" key="2">
    <source>
        <dbReference type="EMBL" id="GAA4612928.1"/>
    </source>
</evidence>
<gene>
    <name evidence="2" type="ORF">GCM10023195_55730</name>
</gene>
<dbReference type="Proteomes" id="UP001500212">
    <property type="component" value="Unassembled WGS sequence"/>
</dbReference>
<sequence>MVKVMPWEKTTTGRLRPVVGAETRTSRSWPRSGAASLIGATETTGAVGSAVAGMMRCHSSGASLVGGIIAAS</sequence>
<reference evidence="3" key="1">
    <citation type="journal article" date="2019" name="Int. J. Syst. Evol. Microbiol.">
        <title>The Global Catalogue of Microorganisms (GCM) 10K type strain sequencing project: providing services to taxonomists for standard genome sequencing and annotation.</title>
        <authorList>
            <consortium name="The Broad Institute Genomics Platform"/>
            <consortium name="The Broad Institute Genome Sequencing Center for Infectious Disease"/>
            <person name="Wu L."/>
            <person name="Ma J."/>
        </authorList>
    </citation>
    <scope>NUCLEOTIDE SEQUENCE [LARGE SCALE GENOMIC DNA]</scope>
    <source>
        <strain evidence="3">JCM 17938</strain>
    </source>
</reference>
<name>A0ABP8TP15_9ACTN</name>
<protein>
    <submittedName>
        <fullName evidence="2">Uncharacterized protein</fullName>
    </submittedName>
</protein>
<accession>A0ABP8TP15</accession>
<proteinExistence type="predicted"/>
<dbReference type="EMBL" id="BAABHJ010000022">
    <property type="protein sequence ID" value="GAA4612928.1"/>
    <property type="molecule type" value="Genomic_DNA"/>
</dbReference>
<comment type="caution">
    <text evidence="2">The sequence shown here is derived from an EMBL/GenBank/DDBJ whole genome shotgun (WGS) entry which is preliminary data.</text>
</comment>
<evidence type="ECO:0000256" key="1">
    <source>
        <dbReference type="SAM" id="MobiDB-lite"/>
    </source>
</evidence>
<organism evidence="2 3">
    <name type="scientific">Actinoallomurus liliacearum</name>
    <dbReference type="NCBI Taxonomy" id="1080073"/>
    <lineage>
        <taxon>Bacteria</taxon>
        <taxon>Bacillati</taxon>
        <taxon>Actinomycetota</taxon>
        <taxon>Actinomycetes</taxon>
        <taxon>Streptosporangiales</taxon>
        <taxon>Thermomonosporaceae</taxon>
        <taxon>Actinoallomurus</taxon>
    </lineage>
</organism>